<dbReference type="CDD" id="cd19756">
    <property type="entry name" value="Bbox2"/>
    <property type="match status" value="1"/>
</dbReference>
<feature type="region of interest" description="Disordered" evidence="5">
    <location>
        <begin position="1"/>
        <end position="103"/>
    </location>
</feature>
<evidence type="ECO:0000256" key="3">
    <source>
        <dbReference type="ARBA" id="ARBA00022833"/>
    </source>
</evidence>
<feature type="compositionally biased region" description="Acidic residues" evidence="5">
    <location>
        <begin position="715"/>
        <end position="730"/>
    </location>
</feature>
<comment type="caution">
    <text evidence="7">The sequence shown here is derived from an EMBL/GenBank/DDBJ whole genome shotgun (WGS) entry which is preliminary data.</text>
</comment>
<feature type="domain" description="B box-type" evidence="6">
    <location>
        <begin position="225"/>
        <end position="268"/>
    </location>
</feature>
<evidence type="ECO:0000256" key="1">
    <source>
        <dbReference type="ARBA" id="ARBA00022723"/>
    </source>
</evidence>
<dbReference type="InterPro" id="IPR000315">
    <property type="entry name" value="Znf_B-box"/>
</dbReference>
<feature type="compositionally biased region" description="Low complexity" evidence="5">
    <location>
        <begin position="48"/>
        <end position="65"/>
    </location>
</feature>
<keyword evidence="2 4" id="KW-0863">Zinc-finger</keyword>
<dbReference type="Proteomes" id="UP000028821">
    <property type="component" value="Unassembled WGS sequence"/>
</dbReference>
<dbReference type="SUPFAM" id="SSF57850">
    <property type="entry name" value="RING/U-box"/>
    <property type="match status" value="1"/>
</dbReference>
<dbReference type="InterPro" id="IPR013083">
    <property type="entry name" value="Znf_RING/FYVE/PHD"/>
</dbReference>
<feature type="non-terminal residue" evidence="7">
    <location>
        <position position="730"/>
    </location>
</feature>
<dbReference type="PROSITE" id="PS50119">
    <property type="entry name" value="ZF_BBOX"/>
    <property type="match status" value="2"/>
</dbReference>
<keyword evidence="3" id="KW-0862">Zinc</keyword>
<reference evidence="7 8" key="1">
    <citation type="submission" date="2014-04" db="EMBL/GenBank/DDBJ databases">
        <authorList>
            <person name="Sibley D."/>
            <person name="Venepally P."/>
            <person name="Karamycheva S."/>
            <person name="Hadjithomas M."/>
            <person name="Khan A."/>
            <person name="Brunk B."/>
            <person name="Roos D."/>
            <person name="Caler E."/>
            <person name="Lorenzi H."/>
        </authorList>
    </citation>
    <scope>NUCLEOTIDE SEQUENCE [LARGE SCALE GENOMIC DNA]</scope>
    <source>
        <strain evidence="7 8">MAS</strain>
    </source>
</reference>
<feature type="domain" description="B box-type" evidence="6">
    <location>
        <begin position="428"/>
        <end position="472"/>
    </location>
</feature>
<feature type="region of interest" description="Disordered" evidence="5">
    <location>
        <begin position="192"/>
        <end position="215"/>
    </location>
</feature>
<gene>
    <name evidence="7" type="ORF">TGMAS_299190</name>
</gene>
<feature type="compositionally biased region" description="Basic and acidic residues" evidence="5">
    <location>
        <begin position="377"/>
        <end position="390"/>
    </location>
</feature>
<dbReference type="GO" id="GO:0008270">
    <property type="term" value="F:zinc ion binding"/>
    <property type="evidence" value="ECO:0007669"/>
    <property type="project" value="UniProtKB-KW"/>
</dbReference>
<evidence type="ECO:0000256" key="5">
    <source>
        <dbReference type="SAM" id="MobiDB-lite"/>
    </source>
</evidence>
<dbReference type="Pfam" id="PF00643">
    <property type="entry name" value="zf-B_box"/>
    <property type="match status" value="1"/>
</dbReference>
<dbReference type="OrthoDB" id="332412at2759"/>
<dbReference type="Gene3D" id="3.30.40.10">
    <property type="entry name" value="Zinc/RING finger domain, C3HC4 (zinc finger)"/>
    <property type="match status" value="1"/>
</dbReference>
<evidence type="ECO:0000313" key="8">
    <source>
        <dbReference type="Proteomes" id="UP000028821"/>
    </source>
</evidence>
<evidence type="ECO:0000259" key="6">
    <source>
        <dbReference type="PROSITE" id="PS50119"/>
    </source>
</evidence>
<dbReference type="InterPro" id="IPR017907">
    <property type="entry name" value="Znf_RING_CS"/>
</dbReference>
<accession>A0A086QR96</accession>
<keyword evidence="1" id="KW-0479">Metal-binding</keyword>
<evidence type="ECO:0000313" key="7">
    <source>
        <dbReference type="EMBL" id="KFH15128.1"/>
    </source>
</evidence>
<sequence>MSKLSPPRPRTSLVPPSPSFRRASASAAKRPHRPAEDSPVPQQPPERAASASPASPASPASSSSPPSSPHSPRLPVSAGQARVSPSFPPPPPPVEPQDSESPAFEPAALARRTDTSFVARSEALPSLNCADCGRPVDDVLVLACHHNLCLLCAVACFRGVRKARRDGQADALQCPTCGVVTHLAASTVATLGGREAPRVDPDASATDRPLSSPASASTAPSLPFLCAQCEAHAATVFCRGCVANYCDACSLSLHERHPRLADHKFRLLPHSTAPRAEAVDAADAVPLRFLLPVGGRAAQRGKLRETSHVRTFEDFSPEDAGPSERGAPPALLTASPALGARSRRGGCGRLAGVLGSSSSTAWEAAGAAETGSEETGSEARARPGDREESVHSSALGEVEADRTRFLSRLLKRAGEGGNVDEFLHLCSISNLECDVHPGEPVRFFCMTCRSVPCLCTQCILTRDHATHALHPIRQAWDEIRSRHLEDEFRSAVGLVKADVDAMKQVLRDKRLEWGKALLDDRALIAQTGELLKDRLGERQENLLTSLATFTTKFAFECDAFRKIVEDRAAETQRAMEDIRAHKNSLDSLLLLSFCRERHDGFAKLLDEDHPSQVAHLPDSRQAILDQAAQVTEEICALVEDLREALWTCDGRLARRRAEEAQAEDRGASAASSRVQPPLLSAPKVNSTEKSNDRGGEEEEEEEEEEAENRQGGGAEEGEENEDTEEEDGDE</sequence>
<name>A0A086QR96_TOXGO</name>
<feature type="region of interest" description="Disordered" evidence="5">
    <location>
        <begin position="312"/>
        <end position="331"/>
    </location>
</feature>
<dbReference type="PANTHER" id="PTHR25462:SF296">
    <property type="entry name" value="MEIOTIC P26, ISOFORM F"/>
    <property type="match status" value="1"/>
</dbReference>
<evidence type="ECO:0000256" key="2">
    <source>
        <dbReference type="ARBA" id="ARBA00022771"/>
    </source>
</evidence>
<proteinExistence type="predicted"/>
<dbReference type="EMBL" id="AEXC02000999">
    <property type="protein sequence ID" value="KFH15128.1"/>
    <property type="molecule type" value="Genomic_DNA"/>
</dbReference>
<dbReference type="AlphaFoldDB" id="A0A086QR96"/>
<dbReference type="PROSITE" id="PS00518">
    <property type="entry name" value="ZF_RING_1"/>
    <property type="match status" value="1"/>
</dbReference>
<dbReference type="SUPFAM" id="SSF57845">
    <property type="entry name" value="B-box zinc-binding domain"/>
    <property type="match status" value="1"/>
</dbReference>
<feature type="compositionally biased region" description="Low complexity" evidence="5">
    <location>
        <begin position="19"/>
        <end position="28"/>
    </location>
</feature>
<dbReference type="SMART" id="SM00336">
    <property type="entry name" value="BBOX"/>
    <property type="match status" value="2"/>
</dbReference>
<dbReference type="Gene3D" id="3.30.160.60">
    <property type="entry name" value="Classic Zinc Finger"/>
    <property type="match status" value="1"/>
</dbReference>
<dbReference type="Gene3D" id="4.10.830.40">
    <property type="match status" value="1"/>
</dbReference>
<dbReference type="PANTHER" id="PTHR25462">
    <property type="entry name" value="BONUS, ISOFORM C-RELATED"/>
    <property type="match status" value="1"/>
</dbReference>
<protein>
    <submittedName>
        <fullName evidence="7">B-box zinc finger domain-containing protein</fullName>
    </submittedName>
</protein>
<feature type="region of interest" description="Disordered" evidence="5">
    <location>
        <begin position="362"/>
        <end position="394"/>
    </location>
</feature>
<feature type="compositionally biased region" description="Pro residues" evidence="5">
    <location>
        <begin position="86"/>
        <end position="95"/>
    </location>
</feature>
<dbReference type="CDD" id="cd19757">
    <property type="entry name" value="Bbox1"/>
    <property type="match status" value="1"/>
</dbReference>
<evidence type="ECO:0000256" key="4">
    <source>
        <dbReference type="PROSITE-ProRule" id="PRU00024"/>
    </source>
</evidence>
<organism evidence="7 8">
    <name type="scientific">Toxoplasma gondii MAS</name>
    <dbReference type="NCBI Taxonomy" id="943118"/>
    <lineage>
        <taxon>Eukaryota</taxon>
        <taxon>Sar</taxon>
        <taxon>Alveolata</taxon>
        <taxon>Apicomplexa</taxon>
        <taxon>Conoidasida</taxon>
        <taxon>Coccidia</taxon>
        <taxon>Eucoccidiorida</taxon>
        <taxon>Eimeriorina</taxon>
        <taxon>Sarcocystidae</taxon>
        <taxon>Toxoplasma</taxon>
    </lineage>
</organism>
<dbReference type="InterPro" id="IPR047153">
    <property type="entry name" value="TRIM45/56/19-like"/>
</dbReference>
<feature type="compositionally biased region" description="Acidic residues" evidence="5">
    <location>
        <begin position="695"/>
        <end position="706"/>
    </location>
</feature>
<feature type="region of interest" description="Disordered" evidence="5">
    <location>
        <begin position="659"/>
        <end position="730"/>
    </location>
</feature>
<dbReference type="VEuPathDB" id="ToxoDB:TGMAS_299190"/>